<dbReference type="InterPro" id="IPR030678">
    <property type="entry name" value="Peptide/Ni-bd"/>
</dbReference>
<dbReference type="GO" id="GO:1904680">
    <property type="term" value="F:peptide transmembrane transporter activity"/>
    <property type="evidence" value="ECO:0007669"/>
    <property type="project" value="TreeGrafter"/>
</dbReference>
<evidence type="ECO:0000256" key="2">
    <source>
        <dbReference type="ARBA" id="ARBA00005695"/>
    </source>
</evidence>
<dbReference type="Proteomes" id="UP000249688">
    <property type="component" value="Unassembled WGS sequence"/>
</dbReference>
<evidence type="ECO:0000313" key="6">
    <source>
        <dbReference type="EMBL" id="PZW44765.1"/>
    </source>
</evidence>
<dbReference type="AlphaFoldDB" id="A0A2W7II07"/>
<dbReference type="GO" id="GO:0043190">
    <property type="term" value="C:ATP-binding cassette (ABC) transporter complex"/>
    <property type="evidence" value="ECO:0007669"/>
    <property type="project" value="InterPro"/>
</dbReference>
<dbReference type="EMBL" id="QKYU01000014">
    <property type="protein sequence ID" value="PZW44765.1"/>
    <property type="molecule type" value="Genomic_DNA"/>
</dbReference>
<dbReference type="InterPro" id="IPR000914">
    <property type="entry name" value="SBP_5_dom"/>
</dbReference>
<comment type="caution">
    <text evidence="6">The sequence shown here is derived from an EMBL/GenBank/DDBJ whole genome shotgun (WGS) entry which is preliminary data.</text>
</comment>
<comment type="similarity">
    <text evidence="2">Belongs to the bacterial solute-binding protein 5 family.</text>
</comment>
<dbReference type="GO" id="GO:0015833">
    <property type="term" value="P:peptide transport"/>
    <property type="evidence" value="ECO:0007669"/>
    <property type="project" value="TreeGrafter"/>
</dbReference>
<proteinExistence type="inferred from homology"/>
<dbReference type="SUPFAM" id="SSF53850">
    <property type="entry name" value="Periplasmic binding protein-like II"/>
    <property type="match status" value="1"/>
</dbReference>
<reference evidence="6 7" key="1">
    <citation type="submission" date="2018-06" db="EMBL/GenBank/DDBJ databases">
        <title>Genomic Encyclopedia of Archaeal and Bacterial Type Strains, Phase II (KMG-II): from individual species to whole genera.</title>
        <authorList>
            <person name="Goeker M."/>
        </authorList>
    </citation>
    <scope>NUCLEOTIDE SEQUENCE [LARGE SCALE GENOMIC DNA]</scope>
    <source>
        <strain evidence="6 7">DSM 24525</strain>
    </source>
</reference>
<dbReference type="CDD" id="cd08502">
    <property type="entry name" value="PBP2_NikA_DppA_OppA_like_16"/>
    <property type="match status" value="1"/>
</dbReference>
<evidence type="ECO:0000256" key="3">
    <source>
        <dbReference type="ARBA" id="ARBA00022729"/>
    </source>
</evidence>
<evidence type="ECO:0000256" key="4">
    <source>
        <dbReference type="SAM" id="SignalP"/>
    </source>
</evidence>
<feature type="domain" description="Solute-binding protein family 5" evidence="5">
    <location>
        <begin position="71"/>
        <end position="433"/>
    </location>
</feature>
<evidence type="ECO:0000259" key="5">
    <source>
        <dbReference type="Pfam" id="PF00496"/>
    </source>
</evidence>
<dbReference type="Gene3D" id="3.10.105.10">
    <property type="entry name" value="Dipeptide-binding Protein, Domain 3"/>
    <property type="match status" value="1"/>
</dbReference>
<name>A0A2W7II07_9PROT</name>
<dbReference type="Pfam" id="PF00496">
    <property type="entry name" value="SBP_bac_5"/>
    <property type="match status" value="1"/>
</dbReference>
<feature type="chain" id="PRO_5015995577" evidence="4">
    <location>
        <begin position="27"/>
        <end position="527"/>
    </location>
</feature>
<protein>
    <submittedName>
        <fullName evidence="6">Peptide/nickel transport system substrate-binding protein</fullName>
    </submittedName>
</protein>
<keyword evidence="3 4" id="KW-0732">Signal</keyword>
<feature type="signal peptide" evidence="4">
    <location>
        <begin position="1"/>
        <end position="26"/>
    </location>
</feature>
<sequence>MILRRMARALALVPIALSAALGAARAEQTLRVSLNTELQVLDPIVTTINATRVFAYLVYDTLFAIDADGNYQPQMVDTYTISDDSLTYRFHLRDGLEWSDGKPVTAEDAVASIRRWAQREALGVQIMRVAESLNVIDARTFELKLREPYAYVLEALGKPGHTIPVMMPARLANLPASAAVPEVVGSGPFLFDQAGWRPGERATFRRNPRYHPRAEPASGLAGGKVVHFDRVDLISMPDQATRVAALQANEMDFLEIIPADFIAPMRRNRNITLAQPSGAGQIMAIIGLNHAQPPFNNPLVRRAAQAAVIQEEVVASIGLPPEMYLNSCESLYMCNTPSQSSAGAAIFQNAGTERARALLRESGYNNEPVVFLHSQSSALLNPMGLVIADQMKRAGFNVQLATSDYATVAQRRFNRGPVNEGGWSVVNIIWNGVDLVNPLANPGVAYNCADYSGWTCDERQTELITKLARARTAEERAKLADELQLAFHDNVNYILGGQFSAPAAYRAELQNVIEFPIAVFWNMSRRQ</sequence>
<gene>
    <name evidence="6" type="ORF">C8P66_11454</name>
</gene>
<evidence type="ECO:0000256" key="1">
    <source>
        <dbReference type="ARBA" id="ARBA00004418"/>
    </source>
</evidence>
<dbReference type="Gene3D" id="3.40.190.10">
    <property type="entry name" value="Periplasmic binding protein-like II"/>
    <property type="match status" value="1"/>
</dbReference>
<comment type="subcellular location">
    <subcellularLocation>
        <location evidence="1">Periplasm</location>
    </subcellularLocation>
</comment>
<dbReference type="PIRSF" id="PIRSF002741">
    <property type="entry name" value="MppA"/>
    <property type="match status" value="1"/>
</dbReference>
<dbReference type="RefSeq" id="WP_158537244.1">
    <property type="nucleotide sequence ID" value="NZ_QKYU01000014.1"/>
</dbReference>
<organism evidence="6 7">
    <name type="scientific">Humitalea rosea</name>
    <dbReference type="NCBI Taxonomy" id="990373"/>
    <lineage>
        <taxon>Bacteria</taxon>
        <taxon>Pseudomonadati</taxon>
        <taxon>Pseudomonadota</taxon>
        <taxon>Alphaproteobacteria</taxon>
        <taxon>Acetobacterales</taxon>
        <taxon>Roseomonadaceae</taxon>
        <taxon>Humitalea</taxon>
    </lineage>
</organism>
<dbReference type="OrthoDB" id="9803988at2"/>
<dbReference type="PANTHER" id="PTHR30290">
    <property type="entry name" value="PERIPLASMIC BINDING COMPONENT OF ABC TRANSPORTER"/>
    <property type="match status" value="1"/>
</dbReference>
<dbReference type="GO" id="GO:0030288">
    <property type="term" value="C:outer membrane-bounded periplasmic space"/>
    <property type="evidence" value="ECO:0007669"/>
    <property type="project" value="UniProtKB-ARBA"/>
</dbReference>
<dbReference type="InterPro" id="IPR039424">
    <property type="entry name" value="SBP_5"/>
</dbReference>
<accession>A0A2W7II07</accession>
<keyword evidence="7" id="KW-1185">Reference proteome</keyword>
<dbReference type="PANTHER" id="PTHR30290:SF38">
    <property type="entry name" value="D,D-DIPEPTIDE-BINDING PERIPLASMIC PROTEIN DDPA-RELATED"/>
    <property type="match status" value="1"/>
</dbReference>
<evidence type="ECO:0000313" key="7">
    <source>
        <dbReference type="Proteomes" id="UP000249688"/>
    </source>
</evidence>